<keyword evidence="7 8" id="KW-0788">Thiol protease</keyword>
<organism evidence="10 13">
    <name type="scientific">Plasmodium ovale wallikeri</name>
    <dbReference type="NCBI Taxonomy" id="864142"/>
    <lineage>
        <taxon>Eukaryota</taxon>
        <taxon>Sar</taxon>
        <taxon>Alveolata</taxon>
        <taxon>Apicomplexa</taxon>
        <taxon>Aconoidasida</taxon>
        <taxon>Haemosporida</taxon>
        <taxon>Plasmodiidae</taxon>
        <taxon>Plasmodium</taxon>
        <taxon>Plasmodium (Plasmodium)</taxon>
    </lineage>
</organism>
<dbReference type="Pfam" id="PF01088">
    <property type="entry name" value="Peptidase_C12"/>
    <property type="match status" value="2"/>
</dbReference>
<reference evidence="12 13" key="1">
    <citation type="submission" date="2016-05" db="EMBL/GenBank/DDBJ databases">
        <authorList>
            <person name="Naeem Raeece"/>
        </authorList>
    </citation>
    <scope>NUCLEOTIDE SEQUENCE [LARGE SCALE GENOMIC DNA]</scope>
</reference>
<evidence type="ECO:0000256" key="3">
    <source>
        <dbReference type="ARBA" id="ARBA00012759"/>
    </source>
</evidence>
<evidence type="ECO:0000256" key="1">
    <source>
        <dbReference type="ARBA" id="ARBA00000707"/>
    </source>
</evidence>
<dbReference type="GO" id="GO:0004843">
    <property type="term" value="F:cysteine-type deubiquitinase activity"/>
    <property type="evidence" value="ECO:0007669"/>
    <property type="project" value="UniProtKB-UniRule"/>
</dbReference>
<evidence type="ECO:0000259" key="9">
    <source>
        <dbReference type="PROSITE" id="PS52048"/>
    </source>
</evidence>
<evidence type="ECO:0000256" key="8">
    <source>
        <dbReference type="PROSITE-ProRule" id="PRU01393"/>
    </source>
</evidence>
<dbReference type="GO" id="GO:0006511">
    <property type="term" value="P:ubiquitin-dependent protein catabolic process"/>
    <property type="evidence" value="ECO:0007669"/>
    <property type="project" value="UniProtKB-UniRule"/>
</dbReference>
<dbReference type="PROSITE" id="PS52049">
    <property type="entry name" value="ULD"/>
    <property type="match status" value="1"/>
</dbReference>
<keyword evidence="6 8" id="KW-0378">Hydrolase</keyword>
<sequence length="442" mass="51934">MQKDSDRIGEWCLIESNPCIFYDMLKRMGAKDLSVEDVYDLAYFDDYINNKDVITVQNILSIEKYRSEKEKEKAKEKDDVTSMTTEEKELYSSDISLEEKYTKLLKNHNYVYGIIFLFNIGKSYNRKKYIEHDIPENMFFAKQVIPNACATQAILSIVLNKDIPLNEEIENLKSFTLNFDSSMKGLTLSNCHFLRNIHNSYKAPIYIDKEDMYDEKKKSSDSFHFVSYIQHGERVYLLDGLQDGPVLINPLTEVTETVAPTEEAAEVEVTSTATAEKDWMEIGRLHIKKEIDQMISSQDETENRFNILAIVKDKQSIIEDYMKIHRIIRQRVNIKLISEGENIELKDEVNEDEYTSLNLPSIEDLPEDTYKLYDILHKSSEEINYLEKLYAEQMEIKNLWNKERTFKFYNFYPFIMSSLNLMAKHNILKDVYQKEKAKKSSM</sequence>
<evidence type="ECO:0000313" key="12">
    <source>
        <dbReference type="Proteomes" id="UP000078550"/>
    </source>
</evidence>
<dbReference type="SUPFAM" id="SSF54001">
    <property type="entry name" value="Cysteine proteinases"/>
    <property type="match status" value="1"/>
</dbReference>
<feature type="domain" description="UCH catalytic" evidence="9">
    <location>
        <begin position="10"/>
        <end position="312"/>
    </location>
</feature>
<comment type="similarity">
    <text evidence="2 8">Belongs to the peptidase C12 family.</text>
</comment>
<dbReference type="AlphaFoldDB" id="A0A1A8YUL0"/>
<evidence type="ECO:0000313" key="10">
    <source>
        <dbReference type="EMBL" id="SBT35130.1"/>
    </source>
</evidence>
<evidence type="ECO:0000313" key="13">
    <source>
        <dbReference type="Proteomes" id="UP000078555"/>
    </source>
</evidence>
<feature type="active site" description="Nucleophile" evidence="8">
    <location>
        <position position="149"/>
    </location>
</feature>
<dbReference type="EMBL" id="FLRE01000103">
    <property type="protein sequence ID" value="SBT35555.1"/>
    <property type="molecule type" value="Genomic_DNA"/>
</dbReference>
<proteinExistence type="inferred from homology"/>
<dbReference type="InterPro" id="IPR036959">
    <property type="entry name" value="Peptidase_C12_UCH_sf"/>
</dbReference>
<evidence type="ECO:0000313" key="11">
    <source>
        <dbReference type="EMBL" id="SBT35555.1"/>
    </source>
</evidence>
<dbReference type="EMBL" id="FLRD01000079">
    <property type="protein sequence ID" value="SBT35130.1"/>
    <property type="molecule type" value="Genomic_DNA"/>
</dbReference>
<name>A0A1A8YUL0_PLAOA</name>
<dbReference type="Gene3D" id="3.40.532.10">
    <property type="entry name" value="Peptidase C12, ubiquitin carboxyl-terminal hydrolase"/>
    <property type="match status" value="1"/>
</dbReference>
<protein>
    <recommendedName>
        <fullName evidence="3 8">ubiquitinyl hydrolase 1</fullName>
        <ecNumber evidence="3 8">3.4.19.12</ecNumber>
    </recommendedName>
</protein>
<dbReference type="PANTHER" id="PTHR10589">
    <property type="entry name" value="UBIQUITIN CARBOXYL-TERMINAL HYDROLASE"/>
    <property type="match status" value="1"/>
</dbReference>
<evidence type="ECO:0000256" key="6">
    <source>
        <dbReference type="ARBA" id="ARBA00022801"/>
    </source>
</evidence>
<evidence type="ECO:0000256" key="7">
    <source>
        <dbReference type="ARBA" id="ARBA00022807"/>
    </source>
</evidence>
<comment type="catalytic activity">
    <reaction evidence="1 8">
        <text>Thiol-dependent hydrolysis of ester, thioester, amide, peptide and isopeptide bonds formed by the C-terminal Gly of ubiquitin (a 76-residue protein attached to proteins as an intracellular targeting signal).</text>
        <dbReference type="EC" id="3.4.19.12"/>
    </reaction>
</comment>
<keyword evidence="5 8" id="KW-0833">Ubl conjugation pathway</keyword>
<dbReference type="Proteomes" id="UP000078550">
    <property type="component" value="Unassembled WGS sequence"/>
</dbReference>
<dbReference type="InterPro" id="IPR038765">
    <property type="entry name" value="Papain-like_cys_pep_sf"/>
</dbReference>
<dbReference type="Proteomes" id="UP000078555">
    <property type="component" value="Unassembled WGS sequence"/>
</dbReference>
<dbReference type="PANTHER" id="PTHR10589:SF16">
    <property type="entry name" value="UBIQUITIN CARBOXYL-TERMINAL HYDROLASE ISOZYME L5"/>
    <property type="match status" value="1"/>
</dbReference>
<dbReference type="GO" id="GO:0016579">
    <property type="term" value="P:protein deubiquitination"/>
    <property type="evidence" value="ECO:0007669"/>
    <property type="project" value="TreeGrafter"/>
</dbReference>
<keyword evidence="13" id="KW-1185">Reference proteome</keyword>
<reference evidence="10" key="2">
    <citation type="submission" date="2016-05" db="EMBL/GenBank/DDBJ databases">
        <authorList>
            <person name="Lavstsen T."/>
            <person name="Jespersen J.S."/>
        </authorList>
    </citation>
    <scope>NUCLEOTIDE SEQUENCE [LARGE SCALE GENOMIC DNA]</scope>
</reference>
<evidence type="ECO:0000256" key="2">
    <source>
        <dbReference type="ARBA" id="ARBA00009326"/>
    </source>
</evidence>
<feature type="site" description="Transition state stabilizer" evidence="8">
    <location>
        <position position="143"/>
    </location>
</feature>
<feature type="site" description="Important for enzyme activity" evidence="8">
    <location>
        <position position="239"/>
    </location>
</feature>
<evidence type="ECO:0000256" key="5">
    <source>
        <dbReference type="ARBA" id="ARBA00022786"/>
    </source>
</evidence>
<accession>A0A1A8YUL0</accession>
<evidence type="ECO:0000256" key="4">
    <source>
        <dbReference type="ARBA" id="ARBA00022670"/>
    </source>
</evidence>
<dbReference type="PROSITE" id="PS52048">
    <property type="entry name" value="UCH_DOMAIN"/>
    <property type="match status" value="1"/>
</dbReference>
<dbReference type="EC" id="3.4.19.12" evidence="3 8"/>
<dbReference type="GO" id="GO:0005737">
    <property type="term" value="C:cytoplasm"/>
    <property type="evidence" value="ECO:0007669"/>
    <property type="project" value="TreeGrafter"/>
</dbReference>
<gene>
    <name evidence="10" type="ORF">POVWA1_025810</name>
    <name evidence="11" type="ORF">POVWA2_025640</name>
</gene>
<feature type="active site" description="Proton donor" evidence="8">
    <location>
        <position position="224"/>
    </location>
</feature>
<dbReference type="InterPro" id="IPR001578">
    <property type="entry name" value="Peptidase_C12_UCH"/>
</dbReference>
<keyword evidence="4 8" id="KW-0645">Protease</keyword>